<feature type="region of interest" description="Disordered" evidence="1">
    <location>
        <begin position="23"/>
        <end position="56"/>
    </location>
</feature>
<reference evidence="2 3" key="1">
    <citation type="submission" date="2024-09" db="EMBL/GenBank/DDBJ databases">
        <title>A chromosome-level genome assembly of Gray's grenadier anchovy, Coilia grayii.</title>
        <authorList>
            <person name="Fu Z."/>
        </authorList>
    </citation>
    <scope>NUCLEOTIDE SEQUENCE [LARGE SCALE GENOMIC DNA]</scope>
    <source>
        <strain evidence="2">G4</strain>
        <tissue evidence="2">Muscle</tissue>
    </source>
</reference>
<proteinExistence type="predicted"/>
<evidence type="ECO:0000313" key="2">
    <source>
        <dbReference type="EMBL" id="KAL2083706.1"/>
    </source>
</evidence>
<keyword evidence="3" id="KW-1185">Reference proteome</keyword>
<evidence type="ECO:0000256" key="1">
    <source>
        <dbReference type="SAM" id="MobiDB-lite"/>
    </source>
</evidence>
<evidence type="ECO:0000313" key="3">
    <source>
        <dbReference type="Proteomes" id="UP001591681"/>
    </source>
</evidence>
<comment type="caution">
    <text evidence="2">The sequence shown here is derived from an EMBL/GenBank/DDBJ whole genome shotgun (WGS) entry which is preliminary data.</text>
</comment>
<gene>
    <name evidence="2" type="ORF">ACEWY4_021479</name>
</gene>
<name>A0ABD1JCB2_9TELE</name>
<feature type="compositionally biased region" description="Low complexity" evidence="1">
    <location>
        <begin position="33"/>
        <end position="50"/>
    </location>
</feature>
<sequence length="316" mass="35426">MEAELQELRDLVTELRAENERLKRDQATAAVPATEGAQTTSGSTSTAAPSDGPVSVSDMAPERFLYVPRERKCPIFQGKGGVGILEWIEEVQASLRVRKLSPIDQAYFIFDHLEGEAKHEIKYRPKADRENPNKVLSLLQELYGCNESYVALQKDFFSRGQSEGESLQEFFHALFTFMERVLKAAPEAVPNSAILLRDQFVEHVNDPDLRRALKQVVRDKPDATLLHVRAEAMRWEWEGMPVGGRQRSFSVPSICATQTTSISMGSGVLPKQTSELAEVKAMLKKQQKQLDRLTETVALLQNPGNPNPLQQPRLAQ</sequence>
<dbReference type="Proteomes" id="UP001591681">
    <property type="component" value="Unassembled WGS sequence"/>
</dbReference>
<dbReference type="AlphaFoldDB" id="A0ABD1JCB2"/>
<protein>
    <recommendedName>
        <fullName evidence="4">Retrotransposon gag domain-containing protein</fullName>
    </recommendedName>
</protein>
<evidence type="ECO:0008006" key="4">
    <source>
        <dbReference type="Google" id="ProtNLM"/>
    </source>
</evidence>
<accession>A0ABD1JCB2</accession>
<dbReference type="EMBL" id="JBHFQA010000018">
    <property type="protein sequence ID" value="KAL2083706.1"/>
    <property type="molecule type" value="Genomic_DNA"/>
</dbReference>
<organism evidence="2 3">
    <name type="scientific">Coilia grayii</name>
    <name type="common">Gray's grenadier anchovy</name>
    <dbReference type="NCBI Taxonomy" id="363190"/>
    <lineage>
        <taxon>Eukaryota</taxon>
        <taxon>Metazoa</taxon>
        <taxon>Chordata</taxon>
        <taxon>Craniata</taxon>
        <taxon>Vertebrata</taxon>
        <taxon>Euteleostomi</taxon>
        <taxon>Actinopterygii</taxon>
        <taxon>Neopterygii</taxon>
        <taxon>Teleostei</taxon>
        <taxon>Clupei</taxon>
        <taxon>Clupeiformes</taxon>
        <taxon>Clupeoidei</taxon>
        <taxon>Engraulidae</taxon>
        <taxon>Coilinae</taxon>
        <taxon>Coilia</taxon>
    </lineage>
</organism>